<dbReference type="GeneID" id="87949967"/>
<keyword evidence="1" id="KW-0547">Nucleotide-binding</keyword>
<evidence type="ECO:0000256" key="1">
    <source>
        <dbReference type="ARBA" id="ARBA00022741"/>
    </source>
</evidence>
<gene>
    <name evidence="4" type="ORF">CDEST_13467</name>
</gene>
<evidence type="ECO:0000313" key="4">
    <source>
        <dbReference type="EMBL" id="WQF88453.1"/>
    </source>
</evidence>
<dbReference type="InterPro" id="IPR051681">
    <property type="entry name" value="Ser/Thr_Kinases-Pseudokinases"/>
</dbReference>
<dbReference type="RefSeq" id="XP_062785674.1">
    <property type="nucleotide sequence ID" value="XM_062929623.1"/>
</dbReference>
<dbReference type="PROSITE" id="PS50011">
    <property type="entry name" value="PROTEIN_KINASE_DOM"/>
    <property type="match status" value="1"/>
</dbReference>
<feature type="domain" description="Protein kinase" evidence="3">
    <location>
        <begin position="1"/>
        <end position="269"/>
    </location>
</feature>
<dbReference type="EMBL" id="CP137313">
    <property type="protein sequence ID" value="WQF88453.1"/>
    <property type="molecule type" value="Genomic_DNA"/>
</dbReference>
<dbReference type="PANTHER" id="PTHR44329">
    <property type="entry name" value="SERINE/THREONINE-PROTEIN KINASE TNNI3K-RELATED"/>
    <property type="match status" value="1"/>
</dbReference>
<proteinExistence type="predicted"/>
<organism evidence="4 5">
    <name type="scientific">Colletotrichum destructivum</name>
    <dbReference type="NCBI Taxonomy" id="34406"/>
    <lineage>
        <taxon>Eukaryota</taxon>
        <taxon>Fungi</taxon>
        <taxon>Dikarya</taxon>
        <taxon>Ascomycota</taxon>
        <taxon>Pezizomycotina</taxon>
        <taxon>Sordariomycetes</taxon>
        <taxon>Hypocreomycetidae</taxon>
        <taxon>Glomerellales</taxon>
        <taxon>Glomerellaceae</taxon>
        <taxon>Colletotrichum</taxon>
        <taxon>Colletotrichum destructivum species complex</taxon>
    </lineage>
</organism>
<reference evidence="5" key="1">
    <citation type="journal article" date="2023" name="bioRxiv">
        <title>Complete genome of the Medicago anthracnose fungus, Colletotrichum destructivum, reveals a mini-chromosome-like region within a core chromosome.</title>
        <authorList>
            <person name="Lapalu N."/>
            <person name="Simon A."/>
            <person name="Lu A."/>
            <person name="Plaumann P.-L."/>
            <person name="Amselem J."/>
            <person name="Pigne S."/>
            <person name="Auger A."/>
            <person name="Koch C."/>
            <person name="Dallery J.-F."/>
            <person name="O'Connell R.J."/>
        </authorList>
    </citation>
    <scope>NUCLEOTIDE SEQUENCE [LARGE SCALE GENOMIC DNA]</scope>
    <source>
        <strain evidence="5">CBS 520.97</strain>
    </source>
</reference>
<sequence length="272" mass="30739">MFNTPPRPHSASRTQHGHDDEVLSWNQKGEFVAIGSTSYVEHLPNGIIIKTAWSGGDRAQQRRREIATEAEIYDRLGEHPCLVKKMAWDPDEHTLTLEDMPDGTLKDYLESYADVPLEQRKKWATEAVECAQLLHSSGVIHCDIGPHNFLLDNRLRLKIIDFSGSSVDGSRTEISPGTRYAAPTLGRSLQWTATVKADLFILGSTIYCIMTGKPPFEEFQSEDVQKMYSNQEFPDLADIPHADLIRGCWSQDFESVDRLVPLLNVEQRIETV</sequence>
<dbReference type="GO" id="GO:0004674">
    <property type="term" value="F:protein serine/threonine kinase activity"/>
    <property type="evidence" value="ECO:0007669"/>
    <property type="project" value="TreeGrafter"/>
</dbReference>
<dbReference type="AlphaFoldDB" id="A0AAX4IYT1"/>
<dbReference type="InterPro" id="IPR011009">
    <property type="entry name" value="Kinase-like_dom_sf"/>
</dbReference>
<dbReference type="Pfam" id="PF00069">
    <property type="entry name" value="Pkinase"/>
    <property type="match status" value="1"/>
</dbReference>
<evidence type="ECO:0000256" key="2">
    <source>
        <dbReference type="ARBA" id="ARBA00022840"/>
    </source>
</evidence>
<keyword evidence="2" id="KW-0067">ATP-binding</keyword>
<dbReference type="Gene3D" id="1.10.510.10">
    <property type="entry name" value="Transferase(Phosphotransferase) domain 1"/>
    <property type="match status" value="1"/>
</dbReference>
<evidence type="ECO:0000259" key="3">
    <source>
        <dbReference type="PROSITE" id="PS50011"/>
    </source>
</evidence>
<protein>
    <recommendedName>
        <fullName evidence="3">Protein kinase domain-containing protein</fullName>
    </recommendedName>
</protein>
<evidence type="ECO:0000313" key="5">
    <source>
        <dbReference type="Proteomes" id="UP001322277"/>
    </source>
</evidence>
<name>A0AAX4IYT1_9PEZI</name>
<dbReference type="InterPro" id="IPR000719">
    <property type="entry name" value="Prot_kinase_dom"/>
</dbReference>
<keyword evidence="5" id="KW-1185">Reference proteome</keyword>
<dbReference type="GO" id="GO:0005524">
    <property type="term" value="F:ATP binding"/>
    <property type="evidence" value="ECO:0007669"/>
    <property type="project" value="UniProtKB-KW"/>
</dbReference>
<dbReference type="SUPFAM" id="SSF56112">
    <property type="entry name" value="Protein kinase-like (PK-like)"/>
    <property type="match status" value="1"/>
</dbReference>
<dbReference type="KEGG" id="cdet:87949967"/>
<dbReference type="PANTHER" id="PTHR44329:SF298">
    <property type="entry name" value="MIXED LINEAGE KINASE DOMAIN-LIKE PROTEIN"/>
    <property type="match status" value="1"/>
</dbReference>
<accession>A0AAX4IYT1</accession>
<dbReference type="Proteomes" id="UP001322277">
    <property type="component" value="Chromosome 9"/>
</dbReference>